<evidence type="ECO:0000256" key="10">
    <source>
        <dbReference type="RuleBase" id="RU000577"/>
    </source>
</evidence>
<evidence type="ECO:0000256" key="6">
    <source>
        <dbReference type="ARBA" id="ARBA00023121"/>
    </source>
</evidence>
<accession>A0A7V8IL61</accession>
<dbReference type="SUPFAM" id="SSF52540">
    <property type="entry name" value="P-loop containing nucleoside triphosphate hydrolases"/>
    <property type="match status" value="1"/>
</dbReference>
<dbReference type="InterPro" id="IPR038454">
    <property type="entry name" value="DnaA_N_sf"/>
</dbReference>
<dbReference type="Gene3D" id="1.10.8.60">
    <property type="match status" value="1"/>
</dbReference>
<keyword evidence="4 8" id="KW-0547">Nucleotide-binding</keyword>
<comment type="caution">
    <text evidence="15">The sequence shown here is derived from an EMBL/GenBank/DDBJ whole genome shotgun (WGS) entry which is preliminary data.</text>
</comment>
<dbReference type="RefSeq" id="WP_039346474.1">
    <property type="nucleotide sequence ID" value="NZ_JSXC01000012.1"/>
</dbReference>
<feature type="region of interest" description="Domain I, interacts with DnaA modulators" evidence="8">
    <location>
        <begin position="1"/>
        <end position="86"/>
    </location>
</feature>
<dbReference type="Pfam" id="PF08299">
    <property type="entry name" value="Bac_DnaA_C"/>
    <property type="match status" value="1"/>
</dbReference>
<proteinExistence type="inferred from homology"/>
<keyword evidence="2 8" id="KW-0963">Cytoplasm</keyword>
<protein>
    <recommendedName>
        <fullName evidence="8 9">Chromosomal replication initiator protein DnaA</fullName>
    </recommendedName>
</protein>
<feature type="region of interest" description="Disordered" evidence="12">
    <location>
        <begin position="88"/>
        <end position="121"/>
    </location>
</feature>
<evidence type="ECO:0000256" key="8">
    <source>
        <dbReference type="HAMAP-Rule" id="MF_00377"/>
    </source>
</evidence>
<feature type="region of interest" description="Domain III, AAA+ region" evidence="8">
    <location>
        <begin position="129"/>
        <end position="345"/>
    </location>
</feature>
<dbReference type="InterPro" id="IPR018312">
    <property type="entry name" value="Chromosome_initiator_DnaA_CS"/>
</dbReference>
<dbReference type="FunFam" id="3.30.300.180:FF:000001">
    <property type="entry name" value="Chromosomal replication initiator protein DnaA"/>
    <property type="match status" value="1"/>
</dbReference>
<dbReference type="NCBIfam" id="TIGR00362">
    <property type="entry name" value="DnaA"/>
    <property type="match status" value="1"/>
</dbReference>
<dbReference type="FunFam" id="3.40.50.300:FF:000103">
    <property type="entry name" value="Chromosomal replication initiator protein DnaA"/>
    <property type="match status" value="1"/>
</dbReference>
<evidence type="ECO:0000256" key="2">
    <source>
        <dbReference type="ARBA" id="ARBA00022490"/>
    </source>
</evidence>
<dbReference type="GO" id="GO:0005524">
    <property type="term" value="F:ATP binding"/>
    <property type="evidence" value="ECO:0007669"/>
    <property type="project" value="UniProtKB-UniRule"/>
</dbReference>
<comment type="subunit">
    <text evidence="8">Oligomerizes as a right-handed, spiral filament on DNA at oriC.</text>
</comment>
<dbReference type="PRINTS" id="PR00051">
    <property type="entry name" value="DNAA"/>
</dbReference>
<dbReference type="SUPFAM" id="SSF48295">
    <property type="entry name" value="TrpR-like"/>
    <property type="match status" value="1"/>
</dbReference>
<dbReference type="Gene3D" id="3.40.50.300">
    <property type="entry name" value="P-loop containing nucleotide triphosphate hydrolases"/>
    <property type="match status" value="1"/>
</dbReference>
<keyword evidence="3 8" id="KW-0235">DNA replication</keyword>
<dbReference type="GO" id="GO:0005737">
    <property type="term" value="C:cytoplasm"/>
    <property type="evidence" value="ECO:0007669"/>
    <property type="project" value="UniProtKB-SubCell"/>
</dbReference>
<keyword evidence="7 8" id="KW-0238">DNA-binding</keyword>
<feature type="domain" description="AAA+ ATPase" evidence="13">
    <location>
        <begin position="162"/>
        <end position="364"/>
    </location>
</feature>
<dbReference type="InterPro" id="IPR013317">
    <property type="entry name" value="DnaA_dom"/>
</dbReference>
<dbReference type="Proteomes" id="UP000053038">
    <property type="component" value="Unassembled WGS sequence"/>
</dbReference>
<dbReference type="GO" id="GO:0006270">
    <property type="term" value="P:DNA replication initiation"/>
    <property type="evidence" value="ECO:0007669"/>
    <property type="project" value="UniProtKB-UniRule"/>
</dbReference>
<feature type="region of interest" description="Domain IV, binds dsDNA" evidence="8">
    <location>
        <begin position="346"/>
        <end position="465"/>
    </location>
</feature>
<dbReference type="PANTHER" id="PTHR30050">
    <property type="entry name" value="CHROMOSOMAL REPLICATION INITIATOR PROTEIN DNAA"/>
    <property type="match status" value="1"/>
</dbReference>
<dbReference type="GO" id="GO:0005886">
    <property type="term" value="C:plasma membrane"/>
    <property type="evidence" value="ECO:0007669"/>
    <property type="project" value="TreeGrafter"/>
</dbReference>
<organism evidence="15 16">
    <name type="scientific">Pectobacterium fontis</name>
    <dbReference type="NCBI Taxonomy" id="2558042"/>
    <lineage>
        <taxon>Bacteria</taxon>
        <taxon>Pseudomonadati</taxon>
        <taxon>Pseudomonadota</taxon>
        <taxon>Gammaproteobacteria</taxon>
        <taxon>Enterobacterales</taxon>
        <taxon>Pectobacteriaceae</taxon>
        <taxon>Pectobacterium</taxon>
    </lineage>
</organism>
<dbReference type="EMBL" id="JSXC01000012">
    <property type="protein sequence ID" value="KHN54440.1"/>
    <property type="molecule type" value="Genomic_DNA"/>
</dbReference>
<name>A0A7V8IL61_9GAMM</name>
<comment type="function">
    <text evidence="8 10">Plays an essential role in the initiation and regulation of chromosomal replication. ATP-DnaA binds to the origin of replication (oriC) to initiate formation of the DNA replication initiation complex once per cell cycle. Binds the DnaA box (a 9 base pair repeat at the origin) and separates the double-stranded (ds)DNA. Forms a right-handed helical filament on oriC DNA; dsDNA binds to the exterior of the filament while single-stranded (ss)DNA is stabiized in the filament's interior. The ATP-DnaA-oriC complex binds and stabilizes one strand of the AT-rich DNA unwinding element (DUE), permitting loading of DNA polymerase. After initiation quickly degrades to an ADP-DnaA complex that is not apt for DNA replication. Binds acidic phospholipids.</text>
</comment>
<reference evidence="15 16" key="1">
    <citation type="submission" date="2014-10" db="EMBL/GenBank/DDBJ databases">
        <title>Genome sequence of Pectobacterium carotovorum M022.</title>
        <authorList>
            <person name="Chan K.-G."/>
            <person name="Tan W.-S."/>
        </authorList>
    </citation>
    <scope>NUCLEOTIDE SEQUENCE [LARGE SCALE GENOMIC DNA]</scope>
    <source>
        <strain evidence="15 16">M022</strain>
    </source>
</reference>
<gene>
    <name evidence="8 15" type="primary">dnaA</name>
    <name evidence="15" type="ORF">OI69_04010</name>
</gene>
<keyword evidence="5 8" id="KW-0067">ATP-binding</keyword>
<comment type="domain">
    <text evidence="8">Domain I is involved in oligomerization and binding regulators, domain II is flexibile and of varying length in different bacteria, domain III forms the AAA+ region, while domain IV binds dsDNA.</text>
</comment>
<feature type="binding site" evidence="8">
    <location>
        <position position="173"/>
    </location>
    <ligand>
        <name>ATP</name>
        <dbReference type="ChEBI" id="CHEBI:30616"/>
    </ligand>
</feature>
<feature type="domain" description="Chromosomal replication initiator DnaA C-terminal" evidence="14">
    <location>
        <begin position="373"/>
        <end position="442"/>
    </location>
</feature>
<comment type="similarity">
    <text evidence="1 8 11">Belongs to the DnaA family.</text>
</comment>
<evidence type="ECO:0000256" key="9">
    <source>
        <dbReference type="NCBIfam" id="TIGR00362"/>
    </source>
</evidence>
<evidence type="ECO:0000256" key="12">
    <source>
        <dbReference type="SAM" id="MobiDB-lite"/>
    </source>
</evidence>
<keyword evidence="16" id="KW-1185">Reference proteome</keyword>
<dbReference type="CDD" id="cd00009">
    <property type="entry name" value="AAA"/>
    <property type="match status" value="1"/>
</dbReference>
<comment type="subcellular location">
    <subcellularLocation>
        <location evidence="8">Cytoplasm</location>
    </subcellularLocation>
</comment>
<dbReference type="GO" id="GO:0008289">
    <property type="term" value="F:lipid binding"/>
    <property type="evidence" value="ECO:0007669"/>
    <property type="project" value="UniProtKB-KW"/>
</dbReference>
<dbReference type="InterPro" id="IPR020591">
    <property type="entry name" value="Chromosome_initiator_DnaA-like"/>
</dbReference>
<evidence type="ECO:0000256" key="4">
    <source>
        <dbReference type="ARBA" id="ARBA00022741"/>
    </source>
</evidence>
<dbReference type="Gene3D" id="1.10.1750.10">
    <property type="match status" value="1"/>
</dbReference>
<dbReference type="Pfam" id="PF11638">
    <property type="entry name" value="DnaA_N"/>
    <property type="match status" value="1"/>
</dbReference>
<dbReference type="InterPro" id="IPR024633">
    <property type="entry name" value="DnaA_N_dom"/>
</dbReference>
<dbReference type="InterPro" id="IPR013159">
    <property type="entry name" value="DnaA_C"/>
</dbReference>
<dbReference type="SMART" id="SM00760">
    <property type="entry name" value="Bac_DnaA_C"/>
    <property type="match status" value="1"/>
</dbReference>
<dbReference type="Pfam" id="PF00308">
    <property type="entry name" value="Bac_DnaA"/>
    <property type="match status" value="1"/>
</dbReference>
<dbReference type="FunFam" id="1.10.1750.10:FF:000001">
    <property type="entry name" value="Chromosomal replication initiator protein DnaA"/>
    <property type="match status" value="1"/>
</dbReference>
<evidence type="ECO:0000256" key="3">
    <source>
        <dbReference type="ARBA" id="ARBA00022705"/>
    </source>
</evidence>
<evidence type="ECO:0000256" key="7">
    <source>
        <dbReference type="ARBA" id="ARBA00023125"/>
    </source>
</evidence>
<dbReference type="InterPro" id="IPR010921">
    <property type="entry name" value="Trp_repressor/repl_initiator"/>
</dbReference>
<feature type="binding site" evidence="8">
    <location>
        <position position="176"/>
    </location>
    <ligand>
        <name>ATP</name>
        <dbReference type="ChEBI" id="CHEBI:30616"/>
    </ligand>
</feature>
<feature type="binding site" evidence="8">
    <location>
        <position position="177"/>
    </location>
    <ligand>
        <name>ATP</name>
        <dbReference type="ChEBI" id="CHEBI:30616"/>
    </ligand>
</feature>
<sequence length="465" mass="52687">MSLSLWQQCLARLQDELPATEFSMWIRPLQAELSDNTLALYAPNRFVLDWVRDKYLNNINGLLNDFCGMDAPLLRFEVGSKPLVQTISQPAPSHHKPVSAAPQQQVRSAPVRPSWDNSPAQAEHTYRSNVNPKHTFDNFVEGKSNQLARAAARQVADNPGGAYNPLFLYGGTGLGKTHLLHAVGNGIIARKPNAKVVYMHSERFVQDMVKALQNNAIEEFKRYYRSVDALLIDDIQFFANKERSQEEFFHTFNALLEGNQQIILTSDRYPKEINGVEDRLKSRFGWGLTVAIEPPELETRVAILMKKADENDIRLPGEVAFFIAKRLRSNVRELEGALNRVIANANFTGRSITIDFVREALRDLLALQEKLVTIDNIQKTVAEYYKIKVADLLSKRRSRSVARPRQMAMALAKELTNHSLPEIGDAFGGRDHTTVLHACRKIEQLREESHDIKEDFSNLIRTLSS</sequence>
<dbReference type="HAMAP" id="MF_00377">
    <property type="entry name" value="DnaA_bact"/>
    <property type="match status" value="1"/>
</dbReference>
<comment type="caution">
    <text evidence="8">Lacks conserved residue(s) required for the propagation of feature annotation.</text>
</comment>
<dbReference type="GO" id="GO:0003688">
    <property type="term" value="F:DNA replication origin binding"/>
    <property type="evidence" value="ECO:0007669"/>
    <property type="project" value="UniProtKB-UniRule"/>
</dbReference>
<feature type="binding site" evidence="8">
    <location>
        <position position="175"/>
    </location>
    <ligand>
        <name>ATP</name>
        <dbReference type="ChEBI" id="CHEBI:30616"/>
    </ligand>
</feature>
<dbReference type="AlphaFoldDB" id="A0A7V8IL61"/>
<evidence type="ECO:0000256" key="1">
    <source>
        <dbReference type="ARBA" id="ARBA00006583"/>
    </source>
</evidence>
<evidence type="ECO:0000313" key="16">
    <source>
        <dbReference type="Proteomes" id="UP000053038"/>
    </source>
</evidence>
<dbReference type="SMART" id="SM00382">
    <property type="entry name" value="AAA"/>
    <property type="match status" value="1"/>
</dbReference>
<dbReference type="Gene3D" id="3.30.300.180">
    <property type="match status" value="1"/>
</dbReference>
<evidence type="ECO:0000259" key="14">
    <source>
        <dbReference type="SMART" id="SM00760"/>
    </source>
</evidence>
<evidence type="ECO:0000256" key="11">
    <source>
        <dbReference type="RuleBase" id="RU004227"/>
    </source>
</evidence>
<dbReference type="PROSITE" id="PS01008">
    <property type="entry name" value="DNAA"/>
    <property type="match status" value="1"/>
</dbReference>
<dbReference type="InterPro" id="IPR001957">
    <property type="entry name" value="Chromosome_initiator_DnaA"/>
</dbReference>
<dbReference type="GO" id="GO:0006275">
    <property type="term" value="P:regulation of DNA replication"/>
    <property type="evidence" value="ECO:0007669"/>
    <property type="project" value="UniProtKB-UniRule"/>
</dbReference>
<dbReference type="InterPro" id="IPR003593">
    <property type="entry name" value="AAA+_ATPase"/>
</dbReference>
<evidence type="ECO:0000259" key="13">
    <source>
        <dbReference type="SMART" id="SM00382"/>
    </source>
</evidence>
<dbReference type="InterPro" id="IPR027417">
    <property type="entry name" value="P-loop_NTPase"/>
</dbReference>
<evidence type="ECO:0000256" key="5">
    <source>
        <dbReference type="ARBA" id="ARBA00022840"/>
    </source>
</evidence>
<dbReference type="PANTHER" id="PTHR30050:SF2">
    <property type="entry name" value="CHROMOSOMAL REPLICATION INITIATOR PROTEIN DNAA"/>
    <property type="match status" value="1"/>
</dbReference>
<keyword evidence="6 8" id="KW-0446">Lipid-binding</keyword>
<evidence type="ECO:0000313" key="15">
    <source>
        <dbReference type="EMBL" id="KHN54440.1"/>
    </source>
</evidence>
<dbReference type="CDD" id="cd06571">
    <property type="entry name" value="Bac_DnaA_C"/>
    <property type="match status" value="1"/>
</dbReference>
<dbReference type="FunFam" id="1.10.8.60:FF:000003">
    <property type="entry name" value="Chromosomal replication initiator protein DnaA"/>
    <property type="match status" value="1"/>
</dbReference>